<dbReference type="EMBL" id="BAAARA010000021">
    <property type="protein sequence ID" value="GAA2359753.1"/>
    <property type="molecule type" value="Genomic_DNA"/>
</dbReference>
<dbReference type="Proteomes" id="UP001501218">
    <property type="component" value="Unassembled WGS sequence"/>
</dbReference>
<accession>A0ABN3GSL2</accession>
<evidence type="ECO:0000259" key="1">
    <source>
        <dbReference type="Pfam" id="PF04149"/>
    </source>
</evidence>
<reference evidence="2 3" key="1">
    <citation type="journal article" date="2019" name="Int. J. Syst. Evol. Microbiol.">
        <title>The Global Catalogue of Microorganisms (GCM) 10K type strain sequencing project: providing services to taxonomists for standard genome sequencing and annotation.</title>
        <authorList>
            <consortium name="The Broad Institute Genomics Platform"/>
            <consortium name="The Broad Institute Genome Sequencing Center for Infectious Disease"/>
            <person name="Wu L."/>
            <person name="Ma J."/>
        </authorList>
    </citation>
    <scope>NUCLEOTIDE SEQUENCE [LARGE SCALE GENOMIC DNA]</scope>
    <source>
        <strain evidence="2 3">JCM 16221</strain>
    </source>
</reference>
<protein>
    <submittedName>
        <fullName evidence="2">DUF397 domain-containing protein</fullName>
    </submittedName>
</protein>
<organism evidence="2 3">
    <name type="scientific">Saccharopolyspora halophila</name>
    <dbReference type="NCBI Taxonomy" id="405551"/>
    <lineage>
        <taxon>Bacteria</taxon>
        <taxon>Bacillati</taxon>
        <taxon>Actinomycetota</taxon>
        <taxon>Actinomycetes</taxon>
        <taxon>Pseudonocardiales</taxon>
        <taxon>Pseudonocardiaceae</taxon>
        <taxon>Saccharopolyspora</taxon>
    </lineage>
</organism>
<evidence type="ECO:0000313" key="3">
    <source>
        <dbReference type="Proteomes" id="UP001501218"/>
    </source>
</evidence>
<feature type="domain" description="DUF397" evidence="1">
    <location>
        <begin position="15"/>
        <end position="68"/>
    </location>
</feature>
<sequence>MPEVVAAETAGNVDLRWRKSERSNPSGNCVELAELDRGSIAVRNSRFLDGPVLVYTREELAAFLEGVKAGDFDDLIC</sequence>
<keyword evidence="3" id="KW-1185">Reference proteome</keyword>
<dbReference type="InterPro" id="IPR007278">
    <property type="entry name" value="DUF397"/>
</dbReference>
<name>A0ABN3GSL2_9PSEU</name>
<evidence type="ECO:0000313" key="2">
    <source>
        <dbReference type="EMBL" id="GAA2359753.1"/>
    </source>
</evidence>
<dbReference type="Pfam" id="PF04149">
    <property type="entry name" value="DUF397"/>
    <property type="match status" value="1"/>
</dbReference>
<dbReference type="RefSeq" id="WP_344136026.1">
    <property type="nucleotide sequence ID" value="NZ_BAAARA010000021.1"/>
</dbReference>
<comment type="caution">
    <text evidence="2">The sequence shown here is derived from an EMBL/GenBank/DDBJ whole genome shotgun (WGS) entry which is preliminary data.</text>
</comment>
<gene>
    <name evidence="2" type="ORF">GCM10009854_43270</name>
</gene>
<proteinExistence type="predicted"/>